<organism evidence="3">
    <name type="scientific">Capitella teleta</name>
    <name type="common">Polychaete worm</name>
    <dbReference type="NCBI Taxonomy" id="283909"/>
    <lineage>
        <taxon>Eukaryota</taxon>
        <taxon>Metazoa</taxon>
        <taxon>Spiralia</taxon>
        <taxon>Lophotrochozoa</taxon>
        <taxon>Annelida</taxon>
        <taxon>Polychaeta</taxon>
        <taxon>Sedentaria</taxon>
        <taxon>Scolecida</taxon>
        <taxon>Capitellidae</taxon>
        <taxon>Capitella</taxon>
    </lineage>
</organism>
<gene>
    <name evidence="3" type="ORF">CAPTEDRAFT_225171</name>
</gene>
<keyword evidence="1" id="KW-0732">Signal</keyword>
<feature type="domain" description="Methyltransferase FkbM" evidence="2">
    <location>
        <begin position="121"/>
        <end position="272"/>
    </location>
</feature>
<dbReference type="PANTHER" id="PTHR34009">
    <property type="entry name" value="PROTEIN STAR"/>
    <property type="match status" value="1"/>
</dbReference>
<dbReference type="EMBL" id="KB292914">
    <property type="protein sequence ID" value="ELU16778.1"/>
    <property type="molecule type" value="Genomic_DNA"/>
</dbReference>
<dbReference type="PANTHER" id="PTHR34009:SF2">
    <property type="entry name" value="PROTEIN STAR"/>
    <property type="match status" value="1"/>
</dbReference>
<sequence>MLRSNRQVALVVVGVLFGVLFLQSLFEGEVNVTGSKDGVVRISRDWSHFIRSSDVLAFQSGQPRTAMTNYKLLRFIRNHVVAPSAEPLRLFESQELDRSQVGQSTRVNEILNGRTNGFYVECGAATGEGRSNSLYFERARNWHGLLIEADPFAYQSLLARHRHAYSINACLSPNNQTKLMKFDIAGEGGGLNLAERAGPRETISKGVSSTTFAQCFPIYSILLALEVKHIDYFSLDIEGLEVEILKTFPWGAITVDVWTVEYRTFIDAEFSKTASIQRYEDIKAVFEATGLYEEAGVLPPLSESGAISKSLDVVYKRKQMIGSH</sequence>
<dbReference type="GO" id="GO:0031902">
    <property type="term" value="C:late endosome membrane"/>
    <property type="evidence" value="ECO:0007669"/>
    <property type="project" value="TreeGrafter"/>
</dbReference>
<dbReference type="EnsemblMetazoa" id="CapteT225171">
    <property type="protein sequence ID" value="CapteP225171"/>
    <property type="gene ID" value="CapteG225171"/>
</dbReference>
<dbReference type="InterPro" id="IPR006342">
    <property type="entry name" value="FkbM_mtfrase"/>
</dbReference>
<dbReference type="EMBL" id="AMQN01004208">
    <property type="status" value="NOT_ANNOTATED_CDS"/>
    <property type="molecule type" value="Genomic_DNA"/>
</dbReference>
<dbReference type="OMA" id="LAYERQS"/>
<dbReference type="InterPro" id="IPR029063">
    <property type="entry name" value="SAM-dependent_MTases_sf"/>
</dbReference>
<dbReference type="Gene3D" id="3.40.50.150">
    <property type="entry name" value="Vaccinia Virus protein VP39"/>
    <property type="match status" value="1"/>
</dbReference>
<dbReference type="InterPro" id="IPR053202">
    <property type="entry name" value="EGF_Rcpt_Signaling_Reg"/>
</dbReference>
<dbReference type="OrthoDB" id="6352234at2759"/>
<dbReference type="GO" id="GO:0005794">
    <property type="term" value="C:Golgi apparatus"/>
    <property type="evidence" value="ECO:0007669"/>
    <property type="project" value="TreeGrafter"/>
</dbReference>
<evidence type="ECO:0000313" key="4">
    <source>
        <dbReference type="EnsemblMetazoa" id="CapteP225171"/>
    </source>
</evidence>
<reference evidence="4" key="3">
    <citation type="submission" date="2015-06" db="UniProtKB">
        <authorList>
            <consortium name="EnsemblMetazoa"/>
        </authorList>
    </citation>
    <scope>IDENTIFICATION</scope>
</reference>
<dbReference type="HOGENOM" id="CLU_062907_0_0_1"/>
<reference evidence="3 5" key="2">
    <citation type="journal article" date="2013" name="Nature">
        <title>Insights into bilaterian evolution from three spiralian genomes.</title>
        <authorList>
            <person name="Simakov O."/>
            <person name="Marletaz F."/>
            <person name="Cho S.J."/>
            <person name="Edsinger-Gonzales E."/>
            <person name="Havlak P."/>
            <person name="Hellsten U."/>
            <person name="Kuo D.H."/>
            <person name="Larsson T."/>
            <person name="Lv J."/>
            <person name="Arendt D."/>
            <person name="Savage R."/>
            <person name="Osoegawa K."/>
            <person name="de Jong P."/>
            <person name="Grimwood J."/>
            <person name="Chapman J.A."/>
            <person name="Shapiro H."/>
            <person name="Aerts A."/>
            <person name="Otillar R.P."/>
            <person name="Terry A.Y."/>
            <person name="Boore J.L."/>
            <person name="Grigoriev I.V."/>
            <person name="Lindberg D.R."/>
            <person name="Seaver E.C."/>
            <person name="Weisblat D.A."/>
            <person name="Putnam N.H."/>
            <person name="Rokhsar D.S."/>
        </authorList>
    </citation>
    <scope>NUCLEOTIDE SEQUENCE</scope>
    <source>
        <strain evidence="3 5">I ESC-2004</strain>
    </source>
</reference>
<dbReference type="GO" id="GO:0016197">
    <property type="term" value="P:endosomal transport"/>
    <property type="evidence" value="ECO:0007669"/>
    <property type="project" value="TreeGrafter"/>
</dbReference>
<evidence type="ECO:0000313" key="5">
    <source>
        <dbReference type="Proteomes" id="UP000014760"/>
    </source>
</evidence>
<dbReference type="GO" id="GO:0005886">
    <property type="term" value="C:plasma membrane"/>
    <property type="evidence" value="ECO:0007669"/>
    <property type="project" value="TreeGrafter"/>
</dbReference>
<dbReference type="AlphaFoldDB" id="R7VD76"/>
<feature type="signal peptide" evidence="1">
    <location>
        <begin position="1"/>
        <end position="24"/>
    </location>
</feature>
<reference evidence="5" key="1">
    <citation type="submission" date="2012-12" db="EMBL/GenBank/DDBJ databases">
        <authorList>
            <person name="Hellsten U."/>
            <person name="Grimwood J."/>
            <person name="Chapman J.A."/>
            <person name="Shapiro H."/>
            <person name="Aerts A."/>
            <person name="Otillar R.P."/>
            <person name="Terry A.Y."/>
            <person name="Boore J.L."/>
            <person name="Simakov O."/>
            <person name="Marletaz F."/>
            <person name="Cho S.-J."/>
            <person name="Edsinger-Gonzales E."/>
            <person name="Havlak P."/>
            <person name="Kuo D.-H."/>
            <person name="Larsson T."/>
            <person name="Lv J."/>
            <person name="Arendt D."/>
            <person name="Savage R."/>
            <person name="Osoegawa K."/>
            <person name="de Jong P."/>
            <person name="Lindberg D.R."/>
            <person name="Seaver E.C."/>
            <person name="Weisblat D.A."/>
            <person name="Putnam N.H."/>
            <person name="Grigoriev I.V."/>
            <person name="Rokhsar D.S."/>
        </authorList>
    </citation>
    <scope>NUCLEOTIDE SEQUENCE</scope>
    <source>
        <strain evidence="5">I ESC-2004</strain>
    </source>
</reference>
<evidence type="ECO:0000313" key="3">
    <source>
        <dbReference type="EMBL" id="ELU16778.1"/>
    </source>
</evidence>
<keyword evidence="5" id="KW-1185">Reference proteome</keyword>
<dbReference type="Pfam" id="PF05050">
    <property type="entry name" value="Methyltransf_21"/>
    <property type="match status" value="1"/>
</dbReference>
<dbReference type="GO" id="GO:0005789">
    <property type="term" value="C:endoplasmic reticulum membrane"/>
    <property type="evidence" value="ECO:0007669"/>
    <property type="project" value="TreeGrafter"/>
</dbReference>
<evidence type="ECO:0000259" key="2">
    <source>
        <dbReference type="Pfam" id="PF05050"/>
    </source>
</evidence>
<accession>R7VD76</accession>
<evidence type="ECO:0000256" key="1">
    <source>
        <dbReference type="SAM" id="SignalP"/>
    </source>
</evidence>
<protein>
    <recommendedName>
        <fullName evidence="2">Methyltransferase FkbM domain-containing protein</fullName>
    </recommendedName>
</protein>
<dbReference type="Proteomes" id="UP000014760">
    <property type="component" value="Unassembled WGS sequence"/>
</dbReference>
<dbReference type="SUPFAM" id="SSF53335">
    <property type="entry name" value="S-adenosyl-L-methionine-dependent methyltransferases"/>
    <property type="match status" value="1"/>
</dbReference>
<dbReference type="GO" id="GO:0006888">
    <property type="term" value="P:endoplasmic reticulum to Golgi vesicle-mediated transport"/>
    <property type="evidence" value="ECO:0007669"/>
    <property type="project" value="TreeGrafter"/>
</dbReference>
<proteinExistence type="predicted"/>
<feature type="chain" id="PRO_5008788996" description="Methyltransferase FkbM domain-containing protein" evidence="1">
    <location>
        <begin position="25"/>
        <end position="324"/>
    </location>
</feature>
<name>R7VD76_CAPTE</name>